<sequence>MVLAEVSPSGDGGVAAGAETEVARIFEILEEKRGGKSLVTAFGDEQLAVVAEAMVGDGTSAADLRENMLGDASMVDVFSPDFARAIGRDTLPPSRQAVLRAWWLGAAQAGGTLQVARSASAPAGRVASAPAAEEESALTEAQVAELAKQNLTSAGALALSVSLHTGYVVTASDLASGGPAFEGAVYSRNPSTVKCVRQTKDDPGSLHHALKSGERSQFFTYIQRFFRKYPGRGLPELPLDRILRDDVYREHEKGVESFKKDLAELAKRVTKAEAASAEAQRAAEEAKRSGKSKNKTCFHCGEEGHLKPDCPALLAGEPKVKKGN</sequence>
<evidence type="ECO:0000256" key="2">
    <source>
        <dbReference type="SAM" id="Coils"/>
    </source>
</evidence>
<dbReference type="Gene3D" id="4.10.60.10">
    <property type="entry name" value="Zinc finger, CCHC-type"/>
    <property type="match status" value="1"/>
</dbReference>
<reference evidence="4" key="2">
    <citation type="submission" date="2024-10" db="UniProtKB">
        <authorList>
            <consortium name="EnsemblProtists"/>
        </authorList>
    </citation>
    <scope>IDENTIFICATION</scope>
</reference>
<dbReference type="HOGENOM" id="CLU_039795_0_0_1"/>
<name>A0A0D3J5P9_EMIH1</name>
<evidence type="ECO:0000259" key="3">
    <source>
        <dbReference type="PROSITE" id="PS50158"/>
    </source>
</evidence>
<evidence type="ECO:0000313" key="4">
    <source>
        <dbReference type="EnsemblProtists" id="EOD18834"/>
    </source>
</evidence>
<dbReference type="GO" id="GO:0003676">
    <property type="term" value="F:nucleic acid binding"/>
    <property type="evidence" value="ECO:0007669"/>
    <property type="project" value="InterPro"/>
</dbReference>
<protein>
    <recommendedName>
        <fullName evidence="3">CCHC-type domain-containing protein</fullName>
    </recommendedName>
</protein>
<evidence type="ECO:0000256" key="1">
    <source>
        <dbReference type="PROSITE-ProRule" id="PRU00047"/>
    </source>
</evidence>
<keyword evidence="5" id="KW-1185">Reference proteome</keyword>
<evidence type="ECO:0000313" key="5">
    <source>
        <dbReference type="Proteomes" id="UP000013827"/>
    </source>
</evidence>
<keyword evidence="2" id="KW-0175">Coiled coil</keyword>
<dbReference type="PROSITE" id="PS50158">
    <property type="entry name" value="ZF_CCHC"/>
    <property type="match status" value="1"/>
</dbReference>
<accession>A0A0D3J5P9</accession>
<dbReference type="AlphaFoldDB" id="A0A0D3J5P9"/>
<dbReference type="EnsemblProtists" id="EOD18834">
    <property type="protein sequence ID" value="EOD18834"/>
    <property type="gene ID" value="EMIHUDRAFT_102327"/>
</dbReference>
<dbReference type="RefSeq" id="XP_005771263.1">
    <property type="nucleotide sequence ID" value="XM_005771206.1"/>
</dbReference>
<keyword evidence="1" id="KW-0863">Zinc-finger</keyword>
<dbReference type="SMART" id="SM00343">
    <property type="entry name" value="ZnF_C2HC"/>
    <property type="match status" value="1"/>
</dbReference>
<dbReference type="Proteomes" id="UP000013827">
    <property type="component" value="Unassembled WGS sequence"/>
</dbReference>
<feature type="coiled-coil region" evidence="2">
    <location>
        <begin position="248"/>
        <end position="289"/>
    </location>
</feature>
<feature type="domain" description="CCHC-type" evidence="3">
    <location>
        <begin position="297"/>
        <end position="311"/>
    </location>
</feature>
<dbReference type="GO" id="GO:0008270">
    <property type="term" value="F:zinc ion binding"/>
    <property type="evidence" value="ECO:0007669"/>
    <property type="project" value="UniProtKB-KW"/>
</dbReference>
<dbReference type="Pfam" id="PF00098">
    <property type="entry name" value="zf-CCHC"/>
    <property type="match status" value="1"/>
</dbReference>
<dbReference type="SUPFAM" id="SSF57756">
    <property type="entry name" value="Retrovirus zinc finger-like domains"/>
    <property type="match status" value="1"/>
</dbReference>
<reference evidence="5" key="1">
    <citation type="journal article" date="2013" name="Nature">
        <title>Pan genome of the phytoplankton Emiliania underpins its global distribution.</title>
        <authorList>
            <person name="Read B.A."/>
            <person name="Kegel J."/>
            <person name="Klute M.J."/>
            <person name="Kuo A."/>
            <person name="Lefebvre S.C."/>
            <person name="Maumus F."/>
            <person name="Mayer C."/>
            <person name="Miller J."/>
            <person name="Monier A."/>
            <person name="Salamov A."/>
            <person name="Young J."/>
            <person name="Aguilar M."/>
            <person name="Claverie J.M."/>
            <person name="Frickenhaus S."/>
            <person name="Gonzalez K."/>
            <person name="Herman E.K."/>
            <person name="Lin Y.C."/>
            <person name="Napier J."/>
            <person name="Ogata H."/>
            <person name="Sarno A.F."/>
            <person name="Shmutz J."/>
            <person name="Schroeder D."/>
            <person name="de Vargas C."/>
            <person name="Verret F."/>
            <person name="von Dassow P."/>
            <person name="Valentin K."/>
            <person name="Van de Peer Y."/>
            <person name="Wheeler G."/>
            <person name="Dacks J.B."/>
            <person name="Delwiche C.F."/>
            <person name="Dyhrman S.T."/>
            <person name="Glockner G."/>
            <person name="John U."/>
            <person name="Richards T."/>
            <person name="Worden A.Z."/>
            <person name="Zhang X."/>
            <person name="Grigoriev I.V."/>
            <person name="Allen A.E."/>
            <person name="Bidle K."/>
            <person name="Borodovsky M."/>
            <person name="Bowler C."/>
            <person name="Brownlee C."/>
            <person name="Cock J.M."/>
            <person name="Elias M."/>
            <person name="Gladyshev V.N."/>
            <person name="Groth M."/>
            <person name="Guda C."/>
            <person name="Hadaegh A."/>
            <person name="Iglesias-Rodriguez M.D."/>
            <person name="Jenkins J."/>
            <person name="Jones B.M."/>
            <person name="Lawson T."/>
            <person name="Leese F."/>
            <person name="Lindquist E."/>
            <person name="Lobanov A."/>
            <person name="Lomsadze A."/>
            <person name="Malik S.B."/>
            <person name="Marsh M.E."/>
            <person name="Mackinder L."/>
            <person name="Mock T."/>
            <person name="Mueller-Roeber B."/>
            <person name="Pagarete A."/>
            <person name="Parker M."/>
            <person name="Probert I."/>
            <person name="Quesneville H."/>
            <person name="Raines C."/>
            <person name="Rensing S.A."/>
            <person name="Riano-Pachon D.M."/>
            <person name="Richier S."/>
            <person name="Rokitta S."/>
            <person name="Shiraiwa Y."/>
            <person name="Soanes D.M."/>
            <person name="van der Giezen M."/>
            <person name="Wahlund T.M."/>
            <person name="Williams B."/>
            <person name="Wilson W."/>
            <person name="Wolfe G."/>
            <person name="Wurch L.L."/>
        </authorList>
    </citation>
    <scope>NUCLEOTIDE SEQUENCE</scope>
</reference>
<keyword evidence="1" id="KW-0862">Zinc</keyword>
<dbReference type="GeneID" id="17264381"/>
<dbReference type="KEGG" id="ehx:EMIHUDRAFT_102327"/>
<dbReference type="InterPro" id="IPR001878">
    <property type="entry name" value="Znf_CCHC"/>
</dbReference>
<proteinExistence type="predicted"/>
<dbReference type="PaxDb" id="2903-EOD18834"/>
<keyword evidence="1" id="KW-0479">Metal-binding</keyword>
<organism evidence="4 5">
    <name type="scientific">Emiliania huxleyi (strain CCMP1516)</name>
    <dbReference type="NCBI Taxonomy" id="280463"/>
    <lineage>
        <taxon>Eukaryota</taxon>
        <taxon>Haptista</taxon>
        <taxon>Haptophyta</taxon>
        <taxon>Prymnesiophyceae</taxon>
        <taxon>Isochrysidales</taxon>
        <taxon>Noelaerhabdaceae</taxon>
        <taxon>Emiliania</taxon>
    </lineage>
</organism>
<dbReference type="InterPro" id="IPR036875">
    <property type="entry name" value="Znf_CCHC_sf"/>
</dbReference>